<organism evidence="5 6">
    <name type="scientific">Membranihabitans marinus</name>
    <dbReference type="NCBI Taxonomy" id="1227546"/>
    <lineage>
        <taxon>Bacteria</taxon>
        <taxon>Pseudomonadati</taxon>
        <taxon>Bacteroidota</taxon>
        <taxon>Saprospiria</taxon>
        <taxon>Saprospirales</taxon>
        <taxon>Saprospiraceae</taxon>
        <taxon>Membranihabitans</taxon>
    </lineage>
</organism>
<evidence type="ECO:0000256" key="2">
    <source>
        <dbReference type="ARBA" id="ARBA00022679"/>
    </source>
</evidence>
<keyword evidence="6" id="KW-1185">Reference proteome</keyword>
<feature type="domain" description="N-acetyltransferase" evidence="4">
    <location>
        <begin position="3"/>
        <end position="148"/>
    </location>
</feature>
<dbReference type="Proteomes" id="UP000753961">
    <property type="component" value="Unassembled WGS sequence"/>
</dbReference>
<name>A0A953HSQ6_9BACT</name>
<keyword evidence="3" id="KW-0012">Acyltransferase</keyword>
<accession>A0A953HSQ6</accession>
<evidence type="ECO:0000256" key="3">
    <source>
        <dbReference type="ARBA" id="ARBA00023315"/>
    </source>
</evidence>
<reference evidence="5" key="1">
    <citation type="submission" date="2021-06" db="EMBL/GenBank/DDBJ databases">
        <title>44 bacteria genomes isolated from Dapeng, Shenzhen.</title>
        <authorList>
            <person name="Zheng W."/>
            <person name="Yu S."/>
            <person name="Huang Y."/>
        </authorList>
    </citation>
    <scope>NUCLEOTIDE SEQUENCE</scope>
    <source>
        <strain evidence="5">DP5N28-2</strain>
    </source>
</reference>
<gene>
    <name evidence="5" type="ORF">KUV50_06115</name>
</gene>
<dbReference type="RefSeq" id="WP_222579219.1">
    <property type="nucleotide sequence ID" value="NZ_JAHVHU010000006.1"/>
</dbReference>
<keyword evidence="2" id="KW-0808">Transferase</keyword>
<dbReference type="InterPro" id="IPR016181">
    <property type="entry name" value="Acyl_CoA_acyltransferase"/>
</dbReference>
<evidence type="ECO:0000256" key="1">
    <source>
        <dbReference type="ARBA" id="ARBA00008694"/>
    </source>
</evidence>
<dbReference type="GO" id="GO:0008080">
    <property type="term" value="F:N-acetyltransferase activity"/>
    <property type="evidence" value="ECO:0007669"/>
    <property type="project" value="UniProtKB-ARBA"/>
</dbReference>
<evidence type="ECO:0000313" key="6">
    <source>
        <dbReference type="Proteomes" id="UP000753961"/>
    </source>
</evidence>
<dbReference type="InterPro" id="IPR000182">
    <property type="entry name" value="GNAT_dom"/>
</dbReference>
<dbReference type="PANTHER" id="PTHR10545:SF29">
    <property type="entry name" value="GH14572P-RELATED"/>
    <property type="match status" value="1"/>
</dbReference>
<dbReference type="Pfam" id="PF00583">
    <property type="entry name" value="Acetyltransf_1"/>
    <property type="match status" value="1"/>
</dbReference>
<proteinExistence type="inferred from homology"/>
<dbReference type="EMBL" id="JAHVHU010000006">
    <property type="protein sequence ID" value="MBY5957695.1"/>
    <property type="molecule type" value="Genomic_DNA"/>
</dbReference>
<comment type="caution">
    <text evidence="5">The sequence shown here is derived from an EMBL/GenBank/DDBJ whole genome shotgun (WGS) entry which is preliminary data.</text>
</comment>
<dbReference type="AlphaFoldDB" id="A0A953HSQ6"/>
<dbReference type="InterPro" id="IPR051016">
    <property type="entry name" value="Diverse_Substrate_AcTransf"/>
</dbReference>
<dbReference type="CDD" id="cd04301">
    <property type="entry name" value="NAT_SF"/>
    <property type="match status" value="1"/>
</dbReference>
<protein>
    <submittedName>
        <fullName evidence="5">GNAT family N-acetyltransferase</fullName>
    </submittedName>
</protein>
<dbReference type="Gene3D" id="3.40.630.30">
    <property type="match status" value="1"/>
</dbReference>
<comment type="similarity">
    <text evidence="1">Belongs to the acetyltransferase family.</text>
</comment>
<dbReference type="PROSITE" id="PS51186">
    <property type="entry name" value="GNAT"/>
    <property type="match status" value="1"/>
</dbReference>
<evidence type="ECO:0000313" key="5">
    <source>
        <dbReference type="EMBL" id="MBY5957695.1"/>
    </source>
</evidence>
<evidence type="ECO:0000259" key="4">
    <source>
        <dbReference type="PROSITE" id="PS51186"/>
    </source>
</evidence>
<dbReference type="SUPFAM" id="SSF55729">
    <property type="entry name" value="Acyl-CoA N-acyltransferases (Nat)"/>
    <property type="match status" value="1"/>
</dbReference>
<dbReference type="FunFam" id="3.40.630.30:FF:000064">
    <property type="entry name" value="GNAT family acetyltransferase"/>
    <property type="match status" value="1"/>
</dbReference>
<dbReference type="PANTHER" id="PTHR10545">
    <property type="entry name" value="DIAMINE N-ACETYLTRANSFERASE"/>
    <property type="match status" value="1"/>
</dbReference>
<sequence length="148" mass="17374">MDYHIRKGHTGDIEGVFSLVKELAEFEKAPDEVITTEAEYLALYKEGLFDFLVAESNEKIVGIALYYFTFSTWKGKMLFLEDFVVRQELRGIGIGKALFDGVIEQARKTDCALMKWEVLDWNENAIRFYEKYDATIEKNWWDGKLFFR</sequence>